<keyword evidence="6" id="KW-0333">Golgi apparatus</keyword>
<dbReference type="GO" id="GO:0006906">
    <property type="term" value="P:vesicle fusion"/>
    <property type="evidence" value="ECO:0007669"/>
    <property type="project" value="TreeGrafter"/>
</dbReference>
<dbReference type="AlphaFoldDB" id="A0A7S2AAF6"/>
<accession>A0A7S2AAF6</accession>
<dbReference type="Pfam" id="PF12352">
    <property type="entry name" value="V-SNARE_C"/>
    <property type="match status" value="1"/>
</dbReference>
<proteinExistence type="predicted"/>
<dbReference type="InterPro" id="IPR027027">
    <property type="entry name" value="GOSR2/Membrin/Bos1"/>
</dbReference>
<dbReference type="PIRSF" id="PIRSF028865">
    <property type="entry name" value="Membrin-2"/>
    <property type="match status" value="1"/>
</dbReference>
<dbReference type="PANTHER" id="PTHR21230">
    <property type="entry name" value="VESICLE TRANSPORT V-SNARE PROTEIN VTI1-RELATED"/>
    <property type="match status" value="1"/>
</dbReference>
<dbReference type="EMBL" id="HBGO01039526">
    <property type="protein sequence ID" value="CAD9362637.1"/>
    <property type="molecule type" value="Transcribed_RNA"/>
</dbReference>
<feature type="region of interest" description="Disordered" evidence="8">
    <location>
        <begin position="81"/>
        <end position="135"/>
    </location>
</feature>
<name>A0A7S2AAF6_TRICV</name>
<feature type="compositionally biased region" description="Basic and acidic residues" evidence="8">
    <location>
        <begin position="84"/>
        <end position="105"/>
    </location>
</feature>
<feature type="transmembrane region" description="Helical" evidence="9">
    <location>
        <begin position="189"/>
        <end position="208"/>
    </location>
</feature>
<keyword evidence="3 9" id="KW-0812">Transmembrane</keyword>
<evidence type="ECO:0000256" key="6">
    <source>
        <dbReference type="ARBA" id="ARBA00023034"/>
    </source>
</evidence>
<keyword evidence="7 9" id="KW-0472">Membrane</keyword>
<dbReference type="GO" id="GO:0000149">
    <property type="term" value="F:SNARE binding"/>
    <property type="evidence" value="ECO:0007669"/>
    <property type="project" value="TreeGrafter"/>
</dbReference>
<dbReference type="GO" id="GO:0015031">
    <property type="term" value="P:protein transport"/>
    <property type="evidence" value="ECO:0007669"/>
    <property type="project" value="UniProtKB-KW"/>
</dbReference>
<evidence type="ECO:0000256" key="7">
    <source>
        <dbReference type="ARBA" id="ARBA00023136"/>
    </source>
</evidence>
<dbReference type="GO" id="GO:0012507">
    <property type="term" value="C:ER to Golgi transport vesicle membrane"/>
    <property type="evidence" value="ECO:0007669"/>
    <property type="project" value="TreeGrafter"/>
</dbReference>
<dbReference type="PANTHER" id="PTHR21230:SF1">
    <property type="entry name" value="GOLGI SNAP RECEPTOR COMPLEX MEMBER 2"/>
    <property type="match status" value="1"/>
</dbReference>
<evidence type="ECO:0000256" key="8">
    <source>
        <dbReference type="SAM" id="MobiDB-lite"/>
    </source>
</evidence>
<keyword evidence="2" id="KW-0813">Transport</keyword>
<evidence type="ECO:0000256" key="5">
    <source>
        <dbReference type="ARBA" id="ARBA00022989"/>
    </source>
</evidence>
<evidence type="ECO:0000256" key="2">
    <source>
        <dbReference type="ARBA" id="ARBA00022448"/>
    </source>
</evidence>
<dbReference type="GO" id="GO:0005484">
    <property type="term" value="F:SNAP receptor activity"/>
    <property type="evidence" value="ECO:0007669"/>
    <property type="project" value="InterPro"/>
</dbReference>
<evidence type="ECO:0000256" key="3">
    <source>
        <dbReference type="ARBA" id="ARBA00022692"/>
    </source>
</evidence>
<protein>
    <recommendedName>
        <fullName evidence="11">Golgi SNAP receptor complex member 2</fullName>
    </recommendedName>
</protein>
<comment type="subcellular location">
    <subcellularLocation>
        <location evidence="1">Golgi apparatus membrane</location>
        <topology evidence="1">Single-pass type IV membrane protein</topology>
    </subcellularLocation>
</comment>
<keyword evidence="4" id="KW-0653">Protein transport</keyword>
<dbReference type="GO" id="GO:0031902">
    <property type="term" value="C:late endosome membrane"/>
    <property type="evidence" value="ECO:0007669"/>
    <property type="project" value="TreeGrafter"/>
</dbReference>
<organism evidence="10">
    <name type="scientific">Trieres chinensis</name>
    <name type="common">Marine centric diatom</name>
    <name type="synonym">Odontella sinensis</name>
    <dbReference type="NCBI Taxonomy" id="1514140"/>
    <lineage>
        <taxon>Eukaryota</taxon>
        <taxon>Sar</taxon>
        <taxon>Stramenopiles</taxon>
        <taxon>Ochrophyta</taxon>
        <taxon>Bacillariophyta</taxon>
        <taxon>Mediophyceae</taxon>
        <taxon>Biddulphiophycidae</taxon>
        <taxon>Eupodiscales</taxon>
        <taxon>Parodontellaceae</taxon>
        <taxon>Trieres</taxon>
    </lineage>
</organism>
<evidence type="ECO:0000256" key="4">
    <source>
        <dbReference type="ARBA" id="ARBA00022927"/>
    </source>
</evidence>
<dbReference type="GO" id="GO:0005789">
    <property type="term" value="C:endoplasmic reticulum membrane"/>
    <property type="evidence" value="ECO:0007669"/>
    <property type="project" value="TreeGrafter"/>
</dbReference>
<dbReference type="GO" id="GO:0000139">
    <property type="term" value="C:Golgi membrane"/>
    <property type="evidence" value="ECO:0007669"/>
    <property type="project" value="UniProtKB-SubCell"/>
</dbReference>
<evidence type="ECO:0008006" key="11">
    <source>
        <dbReference type="Google" id="ProtNLM"/>
    </source>
</evidence>
<reference evidence="10" key="1">
    <citation type="submission" date="2021-01" db="EMBL/GenBank/DDBJ databases">
        <authorList>
            <person name="Corre E."/>
            <person name="Pelletier E."/>
            <person name="Niang G."/>
            <person name="Scheremetjew M."/>
            <person name="Finn R."/>
            <person name="Kale V."/>
            <person name="Holt S."/>
            <person name="Cochrane G."/>
            <person name="Meng A."/>
            <person name="Brown T."/>
            <person name="Cohen L."/>
        </authorList>
    </citation>
    <scope>NUCLEOTIDE SEQUENCE</scope>
    <source>
        <strain evidence="10">Grunow 1884</strain>
    </source>
</reference>
<evidence type="ECO:0000256" key="9">
    <source>
        <dbReference type="SAM" id="Phobius"/>
    </source>
</evidence>
<gene>
    <name evidence="10" type="ORF">OSIN01602_LOCUS22912</name>
</gene>
<dbReference type="GO" id="GO:0031201">
    <property type="term" value="C:SNARE complex"/>
    <property type="evidence" value="ECO:0007669"/>
    <property type="project" value="TreeGrafter"/>
</dbReference>
<sequence>MTSVNELFPKARKLAYDARQQLSLVRNGSLSPHDLYMSLDELDRQLDSLDRLAAREPKASQRESWKRKVRELREDANLMRKRAERSAREMDAGERRRREREELLTRRRNRRGGGEEGDISNLTDENRSLEQSATMSRDLEMSAAASLDSLKDQRRRLGGIDRVMFAIGDRLNLTDVTMRIIERRDVTDAYLVAAGMVVTLIVIYLCYFL</sequence>
<evidence type="ECO:0000256" key="1">
    <source>
        <dbReference type="ARBA" id="ARBA00004409"/>
    </source>
</evidence>
<keyword evidence="5 9" id="KW-1133">Transmembrane helix</keyword>
<evidence type="ECO:0000313" key="10">
    <source>
        <dbReference type="EMBL" id="CAD9362637.1"/>
    </source>
</evidence>